<protein>
    <submittedName>
        <fullName evidence="1">Uncharacterized protein</fullName>
    </submittedName>
</protein>
<gene>
    <name evidence="1" type="ORF">N5C32_23745</name>
</gene>
<name>A0AA42PEN3_STUST</name>
<comment type="caution">
    <text evidence="1">The sequence shown here is derived from an EMBL/GenBank/DDBJ whole genome shotgun (WGS) entry which is preliminary data.</text>
</comment>
<dbReference type="Proteomes" id="UP001158500">
    <property type="component" value="Unassembled WGS sequence"/>
</dbReference>
<evidence type="ECO:0000313" key="2">
    <source>
        <dbReference type="Proteomes" id="UP001158500"/>
    </source>
</evidence>
<reference evidence="1" key="1">
    <citation type="submission" date="2022-09" db="EMBL/GenBank/DDBJ databases">
        <title>Intensive care unit water sources are persistently colonized with multi-drug resistant bacteria and are the site of extensive horizontal gene transfer of antibiotic resistance genes.</title>
        <authorList>
            <person name="Diorio-Toth L."/>
        </authorList>
    </citation>
    <scope>NUCLEOTIDE SEQUENCE</scope>
    <source>
        <strain evidence="1">GD03947</strain>
    </source>
</reference>
<proteinExistence type="predicted"/>
<dbReference type="RefSeq" id="WP_279642066.1">
    <property type="nucleotide sequence ID" value="NZ_JAOCAE010000049.1"/>
</dbReference>
<organism evidence="1 2">
    <name type="scientific">Stutzerimonas stutzeri</name>
    <name type="common">Pseudomonas stutzeri</name>
    <dbReference type="NCBI Taxonomy" id="316"/>
    <lineage>
        <taxon>Bacteria</taxon>
        <taxon>Pseudomonadati</taxon>
        <taxon>Pseudomonadota</taxon>
        <taxon>Gammaproteobacteria</taxon>
        <taxon>Pseudomonadales</taxon>
        <taxon>Pseudomonadaceae</taxon>
        <taxon>Stutzerimonas</taxon>
    </lineage>
</organism>
<accession>A0AA42PEN3</accession>
<sequence>KGIFIGFSSSLKLFKSLFSRIETSYTESPIHFIRPYSLASAAHQHAPSTPKVALLRTSSRVR</sequence>
<feature type="non-terminal residue" evidence="1">
    <location>
        <position position="1"/>
    </location>
</feature>
<dbReference type="EMBL" id="JAOCAE010000049">
    <property type="protein sequence ID" value="MDH1239033.1"/>
    <property type="molecule type" value="Genomic_DNA"/>
</dbReference>
<dbReference type="AlphaFoldDB" id="A0AA42PEN3"/>
<evidence type="ECO:0000313" key="1">
    <source>
        <dbReference type="EMBL" id="MDH1239033.1"/>
    </source>
</evidence>